<gene>
    <name evidence="2" type="ORF">GSY63_20325</name>
</gene>
<keyword evidence="1" id="KW-0472">Membrane</keyword>
<evidence type="ECO:0008006" key="4">
    <source>
        <dbReference type="Google" id="ProtNLM"/>
    </source>
</evidence>
<dbReference type="AlphaFoldDB" id="A0A966DWV3"/>
<dbReference type="PANTHER" id="PTHR10728">
    <property type="entry name" value="CYTOSOLIC PHOSPHOLIPASE A2"/>
    <property type="match status" value="1"/>
</dbReference>
<dbReference type="GO" id="GO:0004623">
    <property type="term" value="F:phospholipase A2 activity"/>
    <property type="evidence" value="ECO:0007669"/>
    <property type="project" value="TreeGrafter"/>
</dbReference>
<dbReference type="InterPro" id="IPR016035">
    <property type="entry name" value="Acyl_Trfase/lysoPLipase"/>
</dbReference>
<keyword evidence="1" id="KW-0812">Transmembrane</keyword>
<feature type="transmembrane region" description="Helical" evidence="1">
    <location>
        <begin position="117"/>
        <end position="138"/>
    </location>
</feature>
<keyword evidence="1" id="KW-1133">Transmembrane helix</keyword>
<reference evidence="2" key="1">
    <citation type="submission" date="2020-01" db="EMBL/GenBank/DDBJ databases">
        <authorList>
            <person name="Seo Y.L."/>
        </authorList>
    </citation>
    <scope>NUCLEOTIDE SEQUENCE</scope>
    <source>
        <strain evidence="2">R11</strain>
    </source>
</reference>
<name>A0A966DWV3_9SPHI</name>
<evidence type="ECO:0000313" key="2">
    <source>
        <dbReference type="EMBL" id="NCD71724.1"/>
    </source>
</evidence>
<keyword evidence="3" id="KW-1185">Reference proteome</keyword>
<dbReference type="GO" id="GO:0005829">
    <property type="term" value="C:cytosol"/>
    <property type="evidence" value="ECO:0007669"/>
    <property type="project" value="TreeGrafter"/>
</dbReference>
<proteinExistence type="predicted"/>
<accession>A0A966DWV3</accession>
<dbReference type="SUPFAM" id="SSF52151">
    <property type="entry name" value="FabD/lysophospholipase-like"/>
    <property type="match status" value="1"/>
</dbReference>
<dbReference type="GO" id="GO:0046475">
    <property type="term" value="P:glycerophospholipid catabolic process"/>
    <property type="evidence" value="ECO:0007669"/>
    <property type="project" value="TreeGrafter"/>
</dbReference>
<protein>
    <recommendedName>
        <fullName evidence="4">PNPLA domain-containing protein</fullName>
    </recommendedName>
</protein>
<organism evidence="2 3">
    <name type="scientific">Mucilaginibacter agri</name>
    <dbReference type="NCBI Taxonomy" id="2695265"/>
    <lineage>
        <taxon>Bacteria</taxon>
        <taxon>Pseudomonadati</taxon>
        <taxon>Bacteroidota</taxon>
        <taxon>Sphingobacteriia</taxon>
        <taxon>Sphingobacteriales</taxon>
        <taxon>Sphingobacteriaceae</taxon>
        <taxon>Mucilaginibacter</taxon>
    </lineage>
</organism>
<reference evidence="2" key="2">
    <citation type="submission" date="2020-10" db="EMBL/GenBank/DDBJ databases">
        <title>Mucilaginibacter sp. nov., isolated from soil.</title>
        <authorList>
            <person name="Jeon C.O."/>
        </authorList>
    </citation>
    <scope>NUCLEOTIDE SEQUENCE</scope>
    <source>
        <strain evidence="2">R11</strain>
    </source>
</reference>
<dbReference type="PANTHER" id="PTHR10728:SF40">
    <property type="entry name" value="PATATIN FAMILY PROTEIN"/>
    <property type="match status" value="1"/>
</dbReference>
<dbReference type="Proteomes" id="UP000638732">
    <property type="component" value="Unassembled WGS sequence"/>
</dbReference>
<dbReference type="EMBL" id="WWEO01000045">
    <property type="protein sequence ID" value="NCD71724.1"/>
    <property type="molecule type" value="Genomic_DNA"/>
</dbReference>
<feature type="transmembrane region" description="Helical" evidence="1">
    <location>
        <begin position="381"/>
        <end position="406"/>
    </location>
</feature>
<feature type="transmembrane region" description="Helical" evidence="1">
    <location>
        <begin position="214"/>
        <end position="235"/>
    </location>
</feature>
<feature type="transmembrane region" description="Helical" evidence="1">
    <location>
        <begin position="158"/>
        <end position="176"/>
    </location>
</feature>
<evidence type="ECO:0000256" key="1">
    <source>
        <dbReference type="SAM" id="Phobius"/>
    </source>
</evidence>
<dbReference type="Gene3D" id="3.40.1090.10">
    <property type="entry name" value="Cytosolic phospholipase A2 catalytic domain"/>
    <property type="match status" value="2"/>
</dbReference>
<feature type="transmembrane region" description="Helical" evidence="1">
    <location>
        <begin position="247"/>
        <end position="265"/>
    </location>
</feature>
<feature type="transmembrane region" description="Helical" evidence="1">
    <location>
        <begin position="452"/>
        <end position="472"/>
    </location>
</feature>
<feature type="transmembrane region" description="Helical" evidence="1">
    <location>
        <begin position="348"/>
        <end position="369"/>
    </location>
</feature>
<sequence length="898" mass="101002">MKLMGLAFSGGGIRSATFNLGIIQKLAELGLLHHFDYLSTVSGGGYIGTWLESWIKRATSISKVGDRLCPDTSADPLADEVRPIRWLRMFSNYLSPNVSIMSADAWASGMTWLRNTLINQFVLLLILLSTLSFIFNLYQGWLHLVHDHIPRFSNWKSLIWSFLILFPGSIAVALAMRSFQPAQLQRGEEVGRRYWELIKLYQTRLVQSAKRIPGFLMAWAAIFGLIISIWFYGYTTQELDLVNKLKLIWPTGVSCFICFIMLAAFGNYHKREDLRGAGRATVLSATRTTEEIAMDEILRKKIWWAVICSSIIASLACVAFLGLAWVLIQYIKSRVCLFGLIDANKAALVLGLPIILEVLALTVIVRMAIMGNLFPDYRREWWGRIGGLVHRFVLIWILVSLAALVLPDLYPAASKALVAAWGGWAAIVGWGVKKAFESKEGNPETQKNTTALFVKLVPYIFMIGFLLIGSWITGQLRNLCPKDFSANSHEWFNVGETGVLLVLTLALSWRIGVNEFSLHHFYRNRLTRAYLGATRTREDRVKTANPFTGFDTNDDLLLSSFRAAEGYQGPFPIINTALNATVVSALDRQDRMAESFIFSPLYCGFDFSPTRSATYNIDHVYEYGYRPTEQFSNPNGGPTLGTAMAISGAAVNPNWGYHSSTSVAFLLTLFNIRLGWWIGNPRKNAWQNSDPSWGLLYLIKDLMGKSDINTDYVCLSDGGHFDNMGLYELVRRRCTYIILGDGEQDDDASCEGLGNAIRRCRIDFGVEITLDLKAIVEGGKDSKHVAQGQIKYPGKDGPVGTLIYIKTSINGQETVDVRQYSKVNKTFPQQSTGDQFFDEAQFESYRKLGYLSISDIDDLHFPGVIPTWKNSQTTQAKYLKDKKLKFQWKMFTDFLGTL</sequence>
<comment type="caution">
    <text evidence="2">The sequence shown here is derived from an EMBL/GenBank/DDBJ whole genome shotgun (WGS) entry which is preliminary data.</text>
</comment>
<feature type="transmembrane region" description="Helical" evidence="1">
    <location>
        <begin position="302"/>
        <end position="328"/>
    </location>
</feature>
<feature type="transmembrane region" description="Helical" evidence="1">
    <location>
        <begin position="412"/>
        <end position="432"/>
    </location>
</feature>
<evidence type="ECO:0000313" key="3">
    <source>
        <dbReference type="Proteomes" id="UP000638732"/>
    </source>
</evidence>